<evidence type="ECO:0000313" key="4">
    <source>
        <dbReference type="Proteomes" id="UP000198575"/>
    </source>
</evidence>
<feature type="domain" description="Putative zinc ribbon" evidence="2">
    <location>
        <begin position="6"/>
        <end position="84"/>
    </location>
</feature>
<feature type="region of interest" description="Disordered" evidence="1">
    <location>
        <begin position="1"/>
        <end position="27"/>
    </location>
</feature>
<reference evidence="3 4" key="1">
    <citation type="submission" date="2016-10" db="EMBL/GenBank/DDBJ databases">
        <authorList>
            <person name="de Groot N.N."/>
        </authorList>
    </citation>
    <scope>NUCLEOTIDE SEQUENCE [LARGE SCALE GENOMIC DNA]</scope>
    <source>
        <strain evidence="3 4">CGMCC 1.7659</strain>
    </source>
</reference>
<proteinExistence type="predicted"/>
<dbReference type="STRING" id="578942.SAMN05216289_10949"/>
<dbReference type="AlphaFoldDB" id="A0A1I4XDZ1"/>
<protein>
    <submittedName>
        <fullName evidence="3">Putative zinc ribbon domain-containing protein</fullName>
    </submittedName>
</protein>
<dbReference type="RefSeq" id="WP_092406979.1">
    <property type="nucleotide sequence ID" value="NZ_FOVF01000009.1"/>
</dbReference>
<evidence type="ECO:0000256" key="1">
    <source>
        <dbReference type="SAM" id="MobiDB-lite"/>
    </source>
</evidence>
<name>A0A1I4XDZ1_9GAMM</name>
<dbReference type="OrthoDB" id="9801008at2"/>
<gene>
    <name evidence="3" type="ORF">SAMN05216289_10949</name>
</gene>
<evidence type="ECO:0000259" key="2">
    <source>
        <dbReference type="Pfam" id="PF12674"/>
    </source>
</evidence>
<accession>A0A1I4XDZ1</accession>
<dbReference type="InterPro" id="IPR025868">
    <property type="entry name" value="Zn_ribbon_dom_put"/>
</dbReference>
<keyword evidence="4" id="KW-1185">Reference proteome</keyword>
<organism evidence="3 4">
    <name type="scientific">Dokdonella immobilis</name>
    <dbReference type="NCBI Taxonomy" id="578942"/>
    <lineage>
        <taxon>Bacteria</taxon>
        <taxon>Pseudomonadati</taxon>
        <taxon>Pseudomonadota</taxon>
        <taxon>Gammaproteobacteria</taxon>
        <taxon>Lysobacterales</taxon>
        <taxon>Rhodanobacteraceae</taxon>
        <taxon>Dokdonella</taxon>
    </lineage>
</organism>
<dbReference type="EMBL" id="FOVF01000009">
    <property type="protein sequence ID" value="SFN23713.1"/>
    <property type="molecule type" value="Genomic_DNA"/>
</dbReference>
<dbReference type="Pfam" id="PF12674">
    <property type="entry name" value="Zn_ribbon_2"/>
    <property type="match status" value="1"/>
</dbReference>
<evidence type="ECO:0000313" key="3">
    <source>
        <dbReference type="EMBL" id="SFN23713.1"/>
    </source>
</evidence>
<sequence>MFGPKCQSCGMPLSRDPKGGGTGADGTPSAEYCSHCYVGGRFVDEQMTCSEMQDRVLGKMRDMKVPGFLARRFGAGIPQLRRWK</sequence>
<dbReference type="Proteomes" id="UP000198575">
    <property type="component" value="Unassembled WGS sequence"/>
</dbReference>